<dbReference type="Proteomes" id="UP000192920">
    <property type="component" value="Unassembled WGS sequence"/>
</dbReference>
<protein>
    <submittedName>
        <fullName evidence="1">Uncharacterized protein</fullName>
    </submittedName>
</protein>
<dbReference type="AlphaFoldDB" id="A0A1Y6BGH5"/>
<dbReference type="RefSeq" id="WP_085275115.1">
    <property type="nucleotide sequence ID" value="NZ_FXAG01000003.1"/>
</dbReference>
<accession>A0A1Y6BGH5</accession>
<evidence type="ECO:0000313" key="1">
    <source>
        <dbReference type="EMBL" id="SMF02088.1"/>
    </source>
</evidence>
<organism evidence="1 2">
    <name type="scientific">Pseudogulbenkiania subflava DSM 22618</name>
    <dbReference type="NCBI Taxonomy" id="1123014"/>
    <lineage>
        <taxon>Bacteria</taxon>
        <taxon>Pseudomonadati</taxon>
        <taxon>Pseudomonadota</taxon>
        <taxon>Betaproteobacteria</taxon>
        <taxon>Neisseriales</taxon>
        <taxon>Chromobacteriaceae</taxon>
        <taxon>Pseudogulbenkiania</taxon>
    </lineage>
</organism>
<reference evidence="2" key="1">
    <citation type="submission" date="2017-04" db="EMBL/GenBank/DDBJ databases">
        <authorList>
            <person name="Varghese N."/>
            <person name="Submissions S."/>
        </authorList>
    </citation>
    <scope>NUCLEOTIDE SEQUENCE [LARGE SCALE GENOMIC DNA]</scope>
    <source>
        <strain evidence="2">DSM 22618</strain>
    </source>
</reference>
<keyword evidence="2" id="KW-1185">Reference proteome</keyword>
<gene>
    <name evidence="1" type="ORF">SAMN02745746_00772</name>
</gene>
<proteinExistence type="predicted"/>
<dbReference type="STRING" id="1123014.SAMN02745746_00772"/>
<evidence type="ECO:0000313" key="2">
    <source>
        <dbReference type="Proteomes" id="UP000192920"/>
    </source>
</evidence>
<name>A0A1Y6BGH5_9NEIS</name>
<sequence length="77" mass="8402">MAKNAIEAGQIVSRHIERPKLVELEARKRGELAAQIHQTTHITVDGAADPRATASAISDAQRGVNNDIVRNYKTTAR</sequence>
<dbReference type="EMBL" id="FXAG01000003">
    <property type="protein sequence ID" value="SMF02088.1"/>
    <property type="molecule type" value="Genomic_DNA"/>
</dbReference>